<protein>
    <submittedName>
        <fullName evidence="2">Ras-related protein Rab-2A-like</fullName>
    </submittedName>
</protein>
<evidence type="ECO:0000313" key="1">
    <source>
        <dbReference type="Proteomes" id="UP000504607"/>
    </source>
</evidence>
<dbReference type="GeneID" id="105055510"/>
<dbReference type="AlphaFoldDB" id="A0A6J0PPX0"/>
<keyword evidence="1" id="KW-1185">Reference proteome</keyword>
<sequence length="86" mass="9477">MVLLQSSPVSPHYGSTGQDLASIFSLAVGTLDITMMANSEDSRGFLLRSLELEARTYAEENGLFFMETSAKTAINVNDIFYEIGEY</sequence>
<organism evidence="1 2">
    <name type="scientific">Elaeis guineensis var. tenera</name>
    <name type="common">Oil palm</name>
    <dbReference type="NCBI Taxonomy" id="51953"/>
    <lineage>
        <taxon>Eukaryota</taxon>
        <taxon>Viridiplantae</taxon>
        <taxon>Streptophyta</taxon>
        <taxon>Embryophyta</taxon>
        <taxon>Tracheophyta</taxon>
        <taxon>Spermatophyta</taxon>
        <taxon>Magnoliopsida</taxon>
        <taxon>Liliopsida</taxon>
        <taxon>Arecaceae</taxon>
        <taxon>Arecoideae</taxon>
        <taxon>Cocoseae</taxon>
        <taxon>Elaeidinae</taxon>
        <taxon>Elaeis</taxon>
    </lineage>
</organism>
<reference evidence="2" key="1">
    <citation type="submission" date="2025-08" db="UniProtKB">
        <authorList>
            <consortium name="RefSeq"/>
        </authorList>
    </citation>
    <scope>IDENTIFICATION</scope>
</reference>
<dbReference type="Gene3D" id="3.40.50.300">
    <property type="entry name" value="P-loop containing nucleotide triphosphate hydrolases"/>
    <property type="match status" value="1"/>
</dbReference>
<dbReference type="GO" id="GO:0003924">
    <property type="term" value="F:GTPase activity"/>
    <property type="evidence" value="ECO:0007669"/>
    <property type="project" value="InterPro"/>
</dbReference>
<dbReference type="RefSeq" id="XP_019709671.1">
    <property type="nucleotide sequence ID" value="XM_019854112.2"/>
</dbReference>
<dbReference type="OrthoDB" id="63533at2759"/>
<dbReference type="InterPro" id="IPR001806">
    <property type="entry name" value="Small_GTPase"/>
</dbReference>
<dbReference type="KEGG" id="egu:105055510"/>
<dbReference type="InterPro" id="IPR027417">
    <property type="entry name" value="P-loop_NTPase"/>
</dbReference>
<proteinExistence type="predicted"/>
<evidence type="ECO:0000313" key="2">
    <source>
        <dbReference type="RefSeq" id="XP_019709671.1"/>
    </source>
</evidence>
<dbReference type="SUPFAM" id="SSF52540">
    <property type="entry name" value="P-loop containing nucleoside triphosphate hydrolases"/>
    <property type="match status" value="1"/>
</dbReference>
<name>A0A6J0PPX0_ELAGV</name>
<accession>A0A6J0PPX0</accession>
<gene>
    <name evidence="2" type="primary">LOC105055510</name>
</gene>
<dbReference type="GO" id="GO:0005525">
    <property type="term" value="F:GTP binding"/>
    <property type="evidence" value="ECO:0007669"/>
    <property type="project" value="InterPro"/>
</dbReference>
<dbReference type="Pfam" id="PF00071">
    <property type="entry name" value="Ras"/>
    <property type="match status" value="1"/>
</dbReference>
<dbReference type="Proteomes" id="UP000504607">
    <property type="component" value="Chromosome 12"/>
</dbReference>
<dbReference type="InParanoid" id="A0A6J0PPX0"/>